<dbReference type="InterPro" id="IPR036291">
    <property type="entry name" value="NAD(P)-bd_dom_sf"/>
</dbReference>
<dbReference type="InterPro" id="IPR008030">
    <property type="entry name" value="NmrA-like"/>
</dbReference>
<evidence type="ECO:0000313" key="3">
    <source>
        <dbReference type="Proteomes" id="UP000319769"/>
    </source>
</evidence>
<dbReference type="AlphaFoldDB" id="A0A5N0V5G9"/>
<dbReference type="Gene3D" id="3.90.25.10">
    <property type="entry name" value="UDP-galactose 4-epimerase, domain 1"/>
    <property type="match status" value="1"/>
</dbReference>
<proteinExistence type="predicted"/>
<sequence>MIVVTTPTGTIGRQVADTLLDRGAPVRVIVRDPARLSARIREQAEVVQGSHADADVLAKAFAGADAVFWLVPPNPHADSLEAVYSGFSRAACEAFVTEGVGRVVGVSALGRGTAVAGHAGHVTASLKLDDQIAATGVPYRALVMPSFMDNLLGQAGAIKAQGLFFGTISPGRKLPTAATRDIAAAAVKLLLDDSWTGHGEVPALGPEDLSHDDLARIMTEVLGKSVRYQQIPLADLRAGMLADGRSQAIAQGMADMSDAKDNGLDNGVARTPETSTPTSFRTWCEEVLKPAVEAA</sequence>
<gene>
    <name evidence="2" type="ORF">FPZ12_019705</name>
</gene>
<organism evidence="2 3">
    <name type="scientific">Amycolatopsis acidicola</name>
    <dbReference type="NCBI Taxonomy" id="2596893"/>
    <lineage>
        <taxon>Bacteria</taxon>
        <taxon>Bacillati</taxon>
        <taxon>Actinomycetota</taxon>
        <taxon>Actinomycetes</taxon>
        <taxon>Pseudonocardiales</taxon>
        <taxon>Pseudonocardiaceae</taxon>
        <taxon>Amycolatopsis</taxon>
    </lineage>
</organism>
<comment type="caution">
    <text evidence="2">The sequence shown here is derived from an EMBL/GenBank/DDBJ whole genome shotgun (WGS) entry which is preliminary data.</text>
</comment>
<dbReference type="PANTHER" id="PTHR43162:SF1">
    <property type="entry name" value="PRESTALK A DIFFERENTIATION PROTEIN A"/>
    <property type="match status" value="1"/>
</dbReference>
<reference evidence="2" key="1">
    <citation type="submission" date="2019-09" db="EMBL/GenBank/DDBJ databases">
        <authorList>
            <person name="Teo W.F.A."/>
            <person name="Duangmal K."/>
        </authorList>
    </citation>
    <scope>NUCLEOTIDE SEQUENCE [LARGE SCALE GENOMIC DNA]</scope>
    <source>
        <strain evidence="2">K81G1</strain>
    </source>
</reference>
<protein>
    <submittedName>
        <fullName evidence="2">NAD(P)H-binding protein</fullName>
    </submittedName>
</protein>
<evidence type="ECO:0000313" key="2">
    <source>
        <dbReference type="EMBL" id="KAA9159598.1"/>
    </source>
</evidence>
<dbReference type="SUPFAM" id="SSF51735">
    <property type="entry name" value="NAD(P)-binding Rossmann-fold domains"/>
    <property type="match status" value="1"/>
</dbReference>
<dbReference type="RefSeq" id="WP_144756972.1">
    <property type="nucleotide sequence ID" value="NZ_VMNW02000028.1"/>
</dbReference>
<accession>A0A5N0V5G9</accession>
<feature type="domain" description="NmrA-like" evidence="1">
    <location>
        <begin position="2"/>
        <end position="269"/>
    </location>
</feature>
<dbReference type="InterPro" id="IPR051604">
    <property type="entry name" value="Ergot_Alk_Oxidoreductase"/>
</dbReference>
<keyword evidence="3" id="KW-1185">Reference proteome</keyword>
<dbReference type="OrthoDB" id="4632815at2"/>
<dbReference type="EMBL" id="VMNW02000028">
    <property type="protein sequence ID" value="KAA9159598.1"/>
    <property type="molecule type" value="Genomic_DNA"/>
</dbReference>
<dbReference type="Proteomes" id="UP000319769">
    <property type="component" value="Unassembled WGS sequence"/>
</dbReference>
<dbReference type="Pfam" id="PF05368">
    <property type="entry name" value="NmrA"/>
    <property type="match status" value="1"/>
</dbReference>
<dbReference type="Gene3D" id="3.40.50.720">
    <property type="entry name" value="NAD(P)-binding Rossmann-like Domain"/>
    <property type="match status" value="1"/>
</dbReference>
<name>A0A5N0V5G9_9PSEU</name>
<evidence type="ECO:0000259" key="1">
    <source>
        <dbReference type="Pfam" id="PF05368"/>
    </source>
</evidence>
<dbReference type="PANTHER" id="PTHR43162">
    <property type="match status" value="1"/>
</dbReference>